<evidence type="ECO:0000313" key="13">
    <source>
        <dbReference type="Proteomes" id="UP001150904"/>
    </source>
</evidence>
<feature type="transmembrane region" description="Helical" evidence="11">
    <location>
        <begin position="365"/>
        <end position="386"/>
    </location>
</feature>
<feature type="transmembrane region" description="Helical" evidence="11">
    <location>
        <begin position="91"/>
        <end position="110"/>
    </location>
</feature>
<feature type="transmembrane region" description="Helical" evidence="11">
    <location>
        <begin position="162"/>
        <end position="185"/>
    </location>
</feature>
<evidence type="ECO:0000256" key="2">
    <source>
        <dbReference type="ARBA" id="ARBA00008335"/>
    </source>
</evidence>
<keyword evidence="8" id="KW-0406">Ion transport</keyword>
<evidence type="ECO:0000313" key="12">
    <source>
        <dbReference type="EMBL" id="KAJ5218801.1"/>
    </source>
</evidence>
<evidence type="ECO:0000256" key="1">
    <source>
        <dbReference type="ARBA" id="ARBA00004141"/>
    </source>
</evidence>
<feature type="transmembrane region" description="Helical" evidence="11">
    <location>
        <begin position="465"/>
        <end position="488"/>
    </location>
</feature>
<feature type="transmembrane region" description="Helical" evidence="11">
    <location>
        <begin position="439"/>
        <end position="459"/>
    </location>
</feature>
<feature type="transmembrane region" description="Helical" evidence="11">
    <location>
        <begin position="290"/>
        <end position="315"/>
    </location>
</feature>
<sequence length="613" mass="67919">MGIRPLIRRGRAVFRRVKVDQDESISSSVDNDVARTTVEPEKIHDRENQTAPMDPEAPVANNGAELPGVPYDELQTGVKDMEALATNWSKGALIAVFINIWFLYFVYAFVSSVNGSLSSYVASSFKLHSLSNLPTQLSDAFSAACFIPMAKVMDTWGRAQGFALMVVCATVGLILMASCDSFAIYCAGNVFYNMGFTGMEYCVDVITADLSQLKNRGLAYAFTSSPYIITAFAGPKVANEFYYDISWRWGYGCWAIIFPFVAAPLFFVLKYNLDQAKKNGLIVREPSGRTLIQSIVHWTLEFDFIGVFLFTAGLLLFELPFDIASQAPNGWGTGYIIAMIVVGFSMLFIFALYEQFIAPKPLLSIAFLTNRTVIGACLLDATYQLSNYCWSLYFQNFLQVVNNLTIATSGYVVNTFDVVSGVLLLIVGWAIRKTGRFRWLLYISVPLYIFAQGLMIYFRRPDQNIGYQVMCQIFISMGGSVFIIVEQISILAAVDHQHVAAALALLNVVGTIGDSAGITISTAIWTNTFYPALQRNLPESAMPNIDNIYEEITEQLSYPVGSAARLAIQNAYSYAQVRMLSAGLGVMGLGIIWTFVIKDINLKKIQQVHGVIF</sequence>
<dbReference type="InterPro" id="IPR036259">
    <property type="entry name" value="MFS_trans_sf"/>
</dbReference>
<dbReference type="PANTHER" id="PTHR23501">
    <property type="entry name" value="MAJOR FACILITATOR SUPERFAMILY"/>
    <property type="match status" value="1"/>
</dbReference>
<comment type="caution">
    <text evidence="12">The sequence shown here is derived from an EMBL/GenBank/DDBJ whole genome shotgun (WGS) entry which is preliminary data.</text>
</comment>
<comment type="subcellular location">
    <subcellularLocation>
        <location evidence="1">Membrane</location>
        <topology evidence="1">Multi-pass membrane protein</topology>
    </subcellularLocation>
</comment>
<evidence type="ECO:0000256" key="10">
    <source>
        <dbReference type="SAM" id="MobiDB-lite"/>
    </source>
</evidence>
<feature type="transmembrane region" description="Helical" evidence="11">
    <location>
        <begin position="579"/>
        <end position="597"/>
    </location>
</feature>
<reference evidence="12" key="1">
    <citation type="submission" date="2022-12" db="EMBL/GenBank/DDBJ databases">
        <authorList>
            <person name="Petersen C."/>
        </authorList>
    </citation>
    <scope>NUCLEOTIDE SEQUENCE</scope>
    <source>
        <strain evidence="12">IBT 15544</strain>
    </source>
</reference>
<keyword evidence="3" id="KW-0813">Transport</keyword>
<name>A0A9W9NFC4_9EURO</name>
<evidence type="ECO:0008006" key="14">
    <source>
        <dbReference type="Google" id="ProtNLM"/>
    </source>
</evidence>
<dbReference type="OrthoDB" id="4078873at2759"/>
<dbReference type="GeneID" id="83175263"/>
<keyword evidence="5 11" id="KW-0812">Transmembrane</keyword>
<keyword evidence="7" id="KW-0408">Iron</keyword>
<evidence type="ECO:0000256" key="3">
    <source>
        <dbReference type="ARBA" id="ARBA00022448"/>
    </source>
</evidence>
<dbReference type="FunFam" id="1.20.1250.20:FF:000284">
    <property type="entry name" value="Siderophore iron transporter mirB"/>
    <property type="match status" value="1"/>
</dbReference>
<feature type="transmembrane region" description="Helical" evidence="11">
    <location>
        <begin position="406"/>
        <end position="427"/>
    </location>
</feature>
<proteinExistence type="inferred from homology"/>
<reference evidence="12" key="2">
    <citation type="journal article" date="2023" name="IMA Fungus">
        <title>Comparative genomic study of the Penicillium genus elucidates a diverse pangenome and 15 lateral gene transfer events.</title>
        <authorList>
            <person name="Petersen C."/>
            <person name="Sorensen T."/>
            <person name="Nielsen M.R."/>
            <person name="Sondergaard T.E."/>
            <person name="Sorensen J.L."/>
            <person name="Fitzpatrick D.A."/>
            <person name="Frisvad J.C."/>
            <person name="Nielsen K.L."/>
        </authorList>
    </citation>
    <scope>NUCLEOTIDE SEQUENCE</scope>
    <source>
        <strain evidence="12">IBT 15544</strain>
    </source>
</reference>
<dbReference type="SUPFAM" id="SSF103473">
    <property type="entry name" value="MFS general substrate transporter"/>
    <property type="match status" value="1"/>
</dbReference>
<keyword evidence="9 11" id="KW-0472">Membrane</keyword>
<dbReference type="Proteomes" id="UP001150904">
    <property type="component" value="Unassembled WGS sequence"/>
</dbReference>
<evidence type="ECO:0000256" key="8">
    <source>
        <dbReference type="ARBA" id="ARBA00023065"/>
    </source>
</evidence>
<gene>
    <name evidence="12" type="ORF">N7498_000900</name>
</gene>
<comment type="similarity">
    <text evidence="2">Belongs to the major facilitator superfamily.</text>
</comment>
<dbReference type="EMBL" id="JAPQKR010000004">
    <property type="protein sequence ID" value="KAJ5218801.1"/>
    <property type="molecule type" value="Genomic_DNA"/>
</dbReference>
<evidence type="ECO:0000256" key="11">
    <source>
        <dbReference type="SAM" id="Phobius"/>
    </source>
</evidence>
<dbReference type="AlphaFoldDB" id="A0A9W9NFC4"/>
<keyword evidence="6 11" id="KW-1133">Transmembrane helix</keyword>
<evidence type="ECO:0000256" key="6">
    <source>
        <dbReference type="ARBA" id="ARBA00022989"/>
    </source>
</evidence>
<dbReference type="GO" id="GO:0006826">
    <property type="term" value="P:iron ion transport"/>
    <property type="evidence" value="ECO:0007669"/>
    <property type="project" value="UniProtKB-KW"/>
</dbReference>
<organism evidence="12 13">
    <name type="scientific">Penicillium cinerascens</name>
    <dbReference type="NCBI Taxonomy" id="70096"/>
    <lineage>
        <taxon>Eukaryota</taxon>
        <taxon>Fungi</taxon>
        <taxon>Dikarya</taxon>
        <taxon>Ascomycota</taxon>
        <taxon>Pezizomycotina</taxon>
        <taxon>Eurotiomycetes</taxon>
        <taxon>Eurotiomycetidae</taxon>
        <taxon>Eurotiales</taxon>
        <taxon>Aspergillaceae</taxon>
        <taxon>Penicillium</taxon>
    </lineage>
</organism>
<dbReference type="RefSeq" id="XP_058313374.1">
    <property type="nucleotide sequence ID" value="XM_058447963.1"/>
</dbReference>
<dbReference type="Gene3D" id="1.20.1250.20">
    <property type="entry name" value="MFS general substrate transporter like domains"/>
    <property type="match status" value="2"/>
</dbReference>
<feature type="transmembrane region" description="Helical" evidence="11">
    <location>
        <begin position="249"/>
        <end position="269"/>
    </location>
</feature>
<keyword evidence="13" id="KW-1185">Reference proteome</keyword>
<feature type="transmembrane region" description="Helical" evidence="11">
    <location>
        <begin position="335"/>
        <end position="353"/>
    </location>
</feature>
<evidence type="ECO:0000256" key="4">
    <source>
        <dbReference type="ARBA" id="ARBA00022496"/>
    </source>
</evidence>
<evidence type="ECO:0000256" key="5">
    <source>
        <dbReference type="ARBA" id="ARBA00022692"/>
    </source>
</evidence>
<feature type="region of interest" description="Disordered" evidence="10">
    <location>
        <begin position="28"/>
        <end position="56"/>
    </location>
</feature>
<feature type="compositionally biased region" description="Basic and acidic residues" evidence="10">
    <location>
        <begin position="38"/>
        <end position="48"/>
    </location>
</feature>
<keyword evidence="4" id="KW-0410">Iron transport</keyword>
<accession>A0A9W9NFC4</accession>
<dbReference type="GO" id="GO:0022857">
    <property type="term" value="F:transmembrane transporter activity"/>
    <property type="evidence" value="ECO:0007669"/>
    <property type="project" value="InterPro"/>
</dbReference>
<dbReference type="InterPro" id="IPR011701">
    <property type="entry name" value="MFS"/>
</dbReference>
<dbReference type="GO" id="GO:0010106">
    <property type="term" value="P:cellular response to iron ion starvation"/>
    <property type="evidence" value="ECO:0007669"/>
    <property type="project" value="UniProtKB-ARBA"/>
</dbReference>
<evidence type="ECO:0000256" key="9">
    <source>
        <dbReference type="ARBA" id="ARBA00023136"/>
    </source>
</evidence>
<dbReference type="GO" id="GO:0005886">
    <property type="term" value="C:plasma membrane"/>
    <property type="evidence" value="ECO:0007669"/>
    <property type="project" value="TreeGrafter"/>
</dbReference>
<evidence type="ECO:0000256" key="7">
    <source>
        <dbReference type="ARBA" id="ARBA00023004"/>
    </source>
</evidence>
<dbReference type="FunFam" id="1.20.1250.20:FF:000302">
    <property type="entry name" value="MFS siderochrome iron transporter MirB"/>
    <property type="match status" value="1"/>
</dbReference>
<protein>
    <recommendedName>
        <fullName evidence="14">Major facilitator superfamily (MFS) profile domain-containing protein</fullName>
    </recommendedName>
</protein>
<dbReference type="Pfam" id="PF07690">
    <property type="entry name" value="MFS_1"/>
    <property type="match status" value="1"/>
</dbReference>
<feature type="transmembrane region" description="Helical" evidence="11">
    <location>
        <begin position="500"/>
        <end position="525"/>
    </location>
</feature>
<dbReference type="PANTHER" id="PTHR23501:SF50">
    <property type="entry name" value="MFS SIDEROCHROME IRON TRANSPORTER MIRB (AFU_ORTHOLOGUE AFUA_3G03640)-RELATED"/>
    <property type="match status" value="1"/>
</dbReference>